<proteinExistence type="predicted"/>
<feature type="region of interest" description="Disordered" evidence="1">
    <location>
        <begin position="24"/>
        <end position="48"/>
    </location>
</feature>
<evidence type="ECO:0000256" key="1">
    <source>
        <dbReference type="SAM" id="MobiDB-lite"/>
    </source>
</evidence>
<dbReference type="Proteomes" id="UP000033054">
    <property type="component" value="Chromosome"/>
</dbReference>
<dbReference type="PATRIC" id="fig|1379870.5.peg.2783"/>
<name>A0A0E3V772_9BACT</name>
<dbReference type="PROSITE" id="PS51257">
    <property type="entry name" value="PROKAR_LIPOPROTEIN"/>
    <property type="match status" value="1"/>
</dbReference>
<dbReference type="EMBL" id="CP010429">
    <property type="protein sequence ID" value="AKD55647.1"/>
    <property type="molecule type" value="Genomic_DNA"/>
</dbReference>
<gene>
    <name evidence="2" type="ORF">SD10_12805</name>
</gene>
<protein>
    <recommendedName>
        <fullName evidence="4">Lipoprotein</fullName>
    </recommendedName>
</protein>
<dbReference type="RefSeq" id="WP_046574142.1">
    <property type="nucleotide sequence ID" value="NZ_CP010429.1"/>
</dbReference>
<accession>A0A0E3V772</accession>
<dbReference type="HOGENOM" id="CLU_1502559_0_0_10"/>
<dbReference type="STRING" id="1379870.SD10_12805"/>
<sequence>MKDLAIALLGVCLLQACGQTEKKQENTTQTAQGSADSSATSPPPKTKNCQAVVTADKLGKADVYQESAKALTVSITVDQDTSSMQVANGCYFNNTVTIRAAKKTGSQVFKRTLLKDDLLYFTKNDTPIEQAILQRVTYKPTFNSQRYITVSMRLVAPESKKTSDYLVTMNYFGEVIKVR</sequence>
<evidence type="ECO:0008006" key="4">
    <source>
        <dbReference type="Google" id="ProtNLM"/>
    </source>
</evidence>
<reference evidence="2 3" key="1">
    <citation type="journal article" date="2014" name="Curr. Microbiol.">
        <title>Spirosoma radiotolerans sp. nov., a gamma-radiation-resistant bacterium isolated from gamma ray-irradiated soil.</title>
        <authorList>
            <person name="Lee J.J."/>
            <person name="Srinivasan S."/>
            <person name="Lim S."/>
            <person name="Joe M."/>
            <person name="Im S."/>
            <person name="Bae S.I."/>
            <person name="Park K.R."/>
            <person name="Han J.H."/>
            <person name="Park S.H."/>
            <person name="Joo B.M."/>
            <person name="Park S.J."/>
            <person name="Kim M.K."/>
        </authorList>
    </citation>
    <scope>NUCLEOTIDE SEQUENCE [LARGE SCALE GENOMIC DNA]</scope>
    <source>
        <strain evidence="2 3">DG5A</strain>
    </source>
</reference>
<dbReference type="OrthoDB" id="955242at2"/>
<evidence type="ECO:0000313" key="3">
    <source>
        <dbReference type="Proteomes" id="UP000033054"/>
    </source>
</evidence>
<organism evidence="2 3">
    <name type="scientific">Spirosoma radiotolerans</name>
    <dbReference type="NCBI Taxonomy" id="1379870"/>
    <lineage>
        <taxon>Bacteria</taxon>
        <taxon>Pseudomonadati</taxon>
        <taxon>Bacteroidota</taxon>
        <taxon>Cytophagia</taxon>
        <taxon>Cytophagales</taxon>
        <taxon>Cytophagaceae</taxon>
        <taxon>Spirosoma</taxon>
    </lineage>
</organism>
<dbReference type="AlphaFoldDB" id="A0A0E3V772"/>
<dbReference type="KEGG" id="srd:SD10_12805"/>
<keyword evidence="3" id="KW-1185">Reference proteome</keyword>
<evidence type="ECO:0000313" key="2">
    <source>
        <dbReference type="EMBL" id="AKD55647.1"/>
    </source>
</evidence>